<proteinExistence type="predicted"/>
<name>A0A382HJ21_9ZZZZ</name>
<evidence type="ECO:0000256" key="1">
    <source>
        <dbReference type="ARBA" id="ARBA00022679"/>
    </source>
</evidence>
<dbReference type="PANTHER" id="PTHR43584">
    <property type="entry name" value="NUCLEOTIDYL TRANSFERASE"/>
    <property type="match status" value="1"/>
</dbReference>
<sequence length="161" mass="18308">MLPIGGQPFIFHQLNLVEEKGIKSVTLCLGHLASEVVNFVEKKYCGDLDITFSFDGDTLLGTGGAVKKSSKKINTPFFVMYGDSYLDISFKKVCDCYMLKKGPLMVIYKNSGRYDRSNVHFTGEKFIYRKSNPDPLSKFVDYGLSIFEKNHFDSFHRAFDL</sequence>
<keyword evidence="1" id="KW-0808">Transferase</keyword>
<dbReference type="PANTHER" id="PTHR43584:SF8">
    <property type="entry name" value="N-ACETYLMURAMATE ALPHA-1-PHOSPHATE URIDYLYLTRANSFERASE"/>
    <property type="match status" value="1"/>
</dbReference>
<evidence type="ECO:0008006" key="4">
    <source>
        <dbReference type="Google" id="ProtNLM"/>
    </source>
</evidence>
<evidence type="ECO:0000313" key="3">
    <source>
        <dbReference type="EMBL" id="SVB87286.1"/>
    </source>
</evidence>
<dbReference type="EMBL" id="UINC01061569">
    <property type="protein sequence ID" value="SVB87286.1"/>
    <property type="molecule type" value="Genomic_DNA"/>
</dbReference>
<gene>
    <name evidence="3" type="ORF">METZ01_LOCUS240140</name>
</gene>
<accession>A0A382HJ21</accession>
<feature type="non-terminal residue" evidence="3">
    <location>
        <position position="161"/>
    </location>
</feature>
<dbReference type="Gene3D" id="3.90.550.10">
    <property type="entry name" value="Spore Coat Polysaccharide Biosynthesis Protein SpsA, Chain A"/>
    <property type="match status" value="1"/>
</dbReference>
<organism evidence="3">
    <name type="scientific">marine metagenome</name>
    <dbReference type="NCBI Taxonomy" id="408172"/>
    <lineage>
        <taxon>unclassified sequences</taxon>
        <taxon>metagenomes</taxon>
        <taxon>ecological metagenomes</taxon>
    </lineage>
</organism>
<dbReference type="InterPro" id="IPR050065">
    <property type="entry name" value="GlmU-like"/>
</dbReference>
<dbReference type="AlphaFoldDB" id="A0A382HJ21"/>
<keyword evidence="2" id="KW-0548">Nucleotidyltransferase</keyword>
<reference evidence="3" key="1">
    <citation type="submission" date="2018-05" db="EMBL/GenBank/DDBJ databases">
        <authorList>
            <person name="Lanie J.A."/>
            <person name="Ng W.-L."/>
            <person name="Kazmierczak K.M."/>
            <person name="Andrzejewski T.M."/>
            <person name="Davidsen T.M."/>
            <person name="Wayne K.J."/>
            <person name="Tettelin H."/>
            <person name="Glass J.I."/>
            <person name="Rusch D."/>
            <person name="Podicherti R."/>
            <person name="Tsui H.-C.T."/>
            <person name="Winkler M.E."/>
        </authorList>
    </citation>
    <scope>NUCLEOTIDE SEQUENCE</scope>
</reference>
<evidence type="ECO:0000256" key="2">
    <source>
        <dbReference type="ARBA" id="ARBA00022695"/>
    </source>
</evidence>
<protein>
    <recommendedName>
        <fullName evidence="4">Nucleotidyl transferase domain-containing protein</fullName>
    </recommendedName>
</protein>
<dbReference type="SUPFAM" id="SSF53448">
    <property type="entry name" value="Nucleotide-diphospho-sugar transferases"/>
    <property type="match status" value="1"/>
</dbReference>
<dbReference type="GO" id="GO:0016779">
    <property type="term" value="F:nucleotidyltransferase activity"/>
    <property type="evidence" value="ECO:0007669"/>
    <property type="project" value="UniProtKB-KW"/>
</dbReference>
<dbReference type="InterPro" id="IPR029044">
    <property type="entry name" value="Nucleotide-diphossugar_trans"/>
</dbReference>